<evidence type="ECO:0000259" key="7">
    <source>
        <dbReference type="Pfam" id="PF00535"/>
    </source>
</evidence>
<comment type="similarity">
    <text evidence="2">Belongs to the CDP-glycerol glycerophosphotransferase family.</text>
</comment>
<comment type="subcellular location">
    <subcellularLocation>
        <location evidence="1">Cell membrane</location>
        <topology evidence="1">Peripheral membrane protein</topology>
    </subcellularLocation>
</comment>
<dbReference type="SUPFAM" id="SSF53448">
    <property type="entry name" value="Nucleotide-diphospho-sugar transferases"/>
    <property type="match status" value="1"/>
</dbReference>
<evidence type="ECO:0000256" key="2">
    <source>
        <dbReference type="ARBA" id="ARBA00010488"/>
    </source>
</evidence>
<reference evidence="8 9" key="1">
    <citation type="submission" date="2020-12" db="EMBL/GenBank/DDBJ databases">
        <title>FDA dAtabase for Regulatory Grade micrObial Sequences (FDA-ARGOS): Supporting development and validation of Infectious Disease Dx tests.</title>
        <authorList>
            <person name="Sproer C."/>
            <person name="Gronow S."/>
            <person name="Severitt S."/>
            <person name="Schroder I."/>
            <person name="Tallon L."/>
            <person name="Sadzewicz L."/>
            <person name="Zhao X."/>
            <person name="Boylan J."/>
            <person name="Ott S."/>
            <person name="Bowen H."/>
            <person name="Vavikolanu K."/>
            <person name="Mehta A."/>
            <person name="Aluvathingal J."/>
            <person name="Nadendla S."/>
            <person name="Lowell S."/>
            <person name="Myers T."/>
            <person name="Yan Y."/>
            <person name="Sichtig H."/>
        </authorList>
    </citation>
    <scope>NUCLEOTIDE SEQUENCE [LARGE SCALE GENOMIC DNA]</scope>
    <source>
        <strain evidence="8 9">FDAARGOS_990</strain>
    </source>
</reference>
<dbReference type="Gene3D" id="3.40.50.11820">
    <property type="match status" value="1"/>
</dbReference>
<dbReference type="Gene3D" id="3.90.550.10">
    <property type="entry name" value="Spore Coat Polysaccharide Biosynthesis Protein SpsA, Chain A"/>
    <property type="match status" value="1"/>
</dbReference>
<evidence type="ECO:0000313" key="8">
    <source>
        <dbReference type="EMBL" id="QQB14426.1"/>
    </source>
</evidence>
<dbReference type="InterPro" id="IPR029044">
    <property type="entry name" value="Nucleotide-diphossugar_trans"/>
</dbReference>
<protein>
    <submittedName>
        <fullName evidence="8">CDP-glycerol glycerophosphotransferase family protein</fullName>
    </submittedName>
</protein>
<dbReference type="InterPro" id="IPR001173">
    <property type="entry name" value="Glyco_trans_2-like"/>
</dbReference>
<dbReference type="Pfam" id="PF00535">
    <property type="entry name" value="Glycos_transf_2"/>
    <property type="match status" value="1"/>
</dbReference>
<evidence type="ECO:0000256" key="5">
    <source>
        <dbReference type="ARBA" id="ARBA00022944"/>
    </source>
</evidence>
<dbReference type="GO" id="GO:0005886">
    <property type="term" value="C:plasma membrane"/>
    <property type="evidence" value="ECO:0007669"/>
    <property type="project" value="UniProtKB-SubCell"/>
</dbReference>
<keyword evidence="3" id="KW-1003">Cell membrane</keyword>
<organism evidence="8 9">
    <name type="scientific">Brevibacterium casei</name>
    <dbReference type="NCBI Taxonomy" id="33889"/>
    <lineage>
        <taxon>Bacteria</taxon>
        <taxon>Bacillati</taxon>
        <taxon>Actinomycetota</taxon>
        <taxon>Actinomycetes</taxon>
        <taxon>Micrococcales</taxon>
        <taxon>Brevibacteriaceae</taxon>
        <taxon>Brevibacterium</taxon>
    </lineage>
</organism>
<dbReference type="Pfam" id="PF04464">
    <property type="entry name" value="Glyphos_transf"/>
    <property type="match status" value="1"/>
</dbReference>
<evidence type="ECO:0000256" key="4">
    <source>
        <dbReference type="ARBA" id="ARBA00022679"/>
    </source>
</evidence>
<dbReference type="InterPro" id="IPR043148">
    <property type="entry name" value="TagF_C"/>
</dbReference>
<dbReference type="EMBL" id="CP065989">
    <property type="protein sequence ID" value="QQB14426.1"/>
    <property type="molecule type" value="Genomic_DNA"/>
</dbReference>
<keyword evidence="6" id="KW-0472">Membrane</keyword>
<gene>
    <name evidence="8" type="ORF">I6H47_17120</name>
</gene>
<dbReference type="PANTHER" id="PTHR37316:SF3">
    <property type="entry name" value="TEICHOIC ACID GLYCEROL-PHOSPHATE TRANSFERASE"/>
    <property type="match status" value="1"/>
</dbReference>
<proteinExistence type="inferred from homology"/>
<keyword evidence="4 8" id="KW-0808">Transferase</keyword>
<dbReference type="InterPro" id="IPR051612">
    <property type="entry name" value="Teichoic_Acid_Biosynth"/>
</dbReference>
<dbReference type="PANTHER" id="PTHR37316">
    <property type="entry name" value="TEICHOIC ACID GLYCEROL-PHOSPHATE PRIMASE"/>
    <property type="match status" value="1"/>
</dbReference>
<dbReference type="RefSeq" id="WP_198499494.1">
    <property type="nucleotide sequence ID" value="NZ_CP065989.1"/>
</dbReference>
<dbReference type="InterPro" id="IPR043149">
    <property type="entry name" value="TagF_N"/>
</dbReference>
<name>A0A7T3ZZ89_9MICO</name>
<evidence type="ECO:0000256" key="3">
    <source>
        <dbReference type="ARBA" id="ARBA00022475"/>
    </source>
</evidence>
<dbReference type="CDD" id="cd00761">
    <property type="entry name" value="Glyco_tranf_GTA_type"/>
    <property type="match status" value="1"/>
</dbReference>
<keyword evidence="5" id="KW-0777">Teichoic acid biosynthesis</keyword>
<dbReference type="Gene3D" id="3.40.50.12580">
    <property type="match status" value="1"/>
</dbReference>
<dbReference type="SUPFAM" id="SSF53756">
    <property type="entry name" value="UDP-Glycosyltransferase/glycogen phosphorylase"/>
    <property type="match status" value="1"/>
</dbReference>
<dbReference type="InterPro" id="IPR007554">
    <property type="entry name" value="Glycerophosphate_synth"/>
</dbReference>
<dbReference type="GO" id="GO:0047355">
    <property type="term" value="F:CDP-glycerol glycerophosphotransferase activity"/>
    <property type="evidence" value="ECO:0007669"/>
    <property type="project" value="InterPro"/>
</dbReference>
<evidence type="ECO:0000256" key="6">
    <source>
        <dbReference type="ARBA" id="ARBA00023136"/>
    </source>
</evidence>
<accession>A0A7T3ZZ89</accession>
<dbReference type="Proteomes" id="UP000595374">
    <property type="component" value="Chromosome"/>
</dbReference>
<evidence type="ECO:0000256" key="1">
    <source>
        <dbReference type="ARBA" id="ARBA00004202"/>
    </source>
</evidence>
<evidence type="ECO:0000313" key="9">
    <source>
        <dbReference type="Proteomes" id="UP000595374"/>
    </source>
</evidence>
<feature type="domain" description="Glycosyltransferase 2-like" evidence="7">
    <location>
        <begin position="30"/>
        <end position="194"/>
    </location>
</feature>
<sequence>MTHPAVRAADTTANTPPETVWGIDGRPLVTVVIIMFNDIANVGTAIRSALDQTLKGTEVIVVDDCSTDGSFEYVSELARDEPRLRVFQTPKNSGGPGAPRNIGMENASAPYLTFLDSDDILERHATYNLLTAAERSDADIVMAKTRRRDIAKKKFRGWHHRLYREEQHFDTIEENPELCIDTIAVAKLYRMEMLRANGIRFREELHYEDLIFTAEVFAKADGIRVIPEFVYQWNLYPIKVRKSITNQRDDIRNLQHRKVALAEVLRVADPATVPALHARLQLKILRHDARLYLNDIAHGQVPNLAPELLAELKPLIESIPTEIYADVPRDDRLLVASALAEDVDLVSRMAHIASGTWDLYGDWEPGGQRSLWELETFAAYPDDSREHMLATFDAAEVVAIPWYAFKFYNAVDAVAIDGKNRVTISGRIPDSFAKLDRPDLTARMLIRERWGFQREWVAPVRWERTADGEVEWTTEFEFPAAIDRAVRPKISIRMELTNGTASTLLPLRVKKGFVGSKQKTQPHGVAESLANIRYQPYATEIGTLAFRLARIGKQRRRLRRAIKPLLSTGQTALRDRYVPLPSHALVAEGERIAAEAREQLDDRLVVVESHMGTTESDSPHVLAAELRRTRPDLRIVVVAAANQRWAAGREDVVIRNTVDYYRTLARAKYIIDNQTLPVGYVKRPGQVYIQTWHGIPIKKMGFDEPSLEFGAREDIADLERRVGYWDFLSIPSAYFRDTFVPAFRYERAQLPVGSPRNDVLVSDTAGISAAKERLDLDPAKTSVLYAPTFRTRGQASLELDLTELVDDLGEDYQILLRPHYLNRIAVPPHLRGRVIDVSGIADTAQVLQAADILVSDYSSIIFDYLSLDRPIILYAYDLDDYANSARGTYFDLRDHRPGPLVTDQEELVAAIRAAGDDEAEPLRRRFREDFVGTEPGDVAATTIAMIWGAQ</sequence>
<dbReference type="AlphaFoldDB" id="A0A7T3ZZ89"/>
<dbReference type="GO" id="GO:0019350">
    <property type="term" value="P:teichoic acid biosynthetic process"/>
    <property type="evidence" value="ECO:0007669"/>
    <property type="project" value="UniProtKB-KW"/>
</dbReference>